<accession>A0A2T7FUE9</accession>
<evidence type="ECO:0000313" key="2">
    <source>
        <dbReference type="EMBL" id="PVA05788.1"/>
    </source>
</evidence>
<evidence type="ECO:0008006" key="4">
    <source>
        <dbReference type="Google" id="ProtNLM"/>
    </source>
</evidence>
<keyword evidence="1" id="KW-0472">Membrane</keyword>
<protein>
    <recommendedName>
        <fullName evidence="4">Pilus assembly protein</fullName>
    </recommendedName>
</protein>
<evidence type="ECO:0000313" key="3">
    <source>
        <dbReference type="Proteomes" id="UP000244817"/>
    </source>
</evidence>
<dbReference type="Proteomes" id="UP000244817">
    <property type="component" value="Unassembled WGS sequence"/>
</dbReference>
<comment type="caution">
    <text evidence="2">The sequence shown here is derived from an EMBL/GenBank/DDBJ whole genome shotgun (WGS) entry which is preliminary data.</text>
</comment>
<keyword evidence="3" id="KW-1185">Reference proteome</keyword>
<dbReference type="RefSeq" id="WP_108641641.1">
    <property type="nucleotide sequence ID" value="NZ_QCYG01000008.1"/>
</dbReference>
<dbReference type="OrthoDB" id="5525128at2"/>
<keyword evidence="1" id="KW-0812">Transmembrane</keyword>
<evidence type="ECO:0000256" key="1">
    <source>
        <dbReference type="SAM" id="Phobius"/>
    </source>
</evidence>
<feature type="transmembrane region" description="Helical" evidence="1">
    <location>
        <begin position="20"/>
        <end position="38"/>
    </location>
</feature>
<dbReference type="AlphaFoldDB" id="A0A2T7FUE9"/>
<name>A0A2T7FUE9_9RHOB</name>
<proteinExistence type="predicted"/>
<keyword evidence="1" id="KW-1133">Transmembrane helix</keyword>
<sequence>MHDFFKSFRACDDGAVTVDWVVLTAALVGLPILVATVIGQSAADKSTEVGAQIATVTAVEF</sequence>
<reference evidence="2 3" key="1">
    <citation type="submission" date="2018-04" db="EMBL/GenBank/DDBJ databases">
        <title>Pelagivirga bohaiensis gen. nov., sp. nov., a bacterium isolated from the Bohai Sea.</title>
        <authorList>
            <person name="Ji X."/>
        </authorList>
    </citation>
    <scope>NUCLEOTIDE SEQUENCE [LARGE SCALE GENOMIC DNA]</scope>
    <source>
        <strain evidence="2 3">BH-SD16</strain>
    </source>
</reference>
<dbReference type="EMBL" id="QCYG01000008">
    <property type="protein sequence ID" value="PVA05788.1"/>
    <property type="molecule type" value="Genomic_DNA"/>
</dbReference>
<organism evidence="2 3">
    <name type="scientific">Thalassorhabdomicrobium marinisediminis</name>
    <dbReference type="NCBI Taxonomy" id="2170577"/>
    <lineage>
        <taxon>Bacteria</taxon>
        <taxon>Pseudomonadati</taxon>
        <taxon>Pseudomonadota</taxon>
        <taxon>Alphaproteobacteria</taxon>
        <taxon>Rhodobacterales</taxon>
        <taxon>Paracoccaceae</taxon>
        <taxon>Thalassorhabdomicrobium</taxon>
    </lineage>
</organism>
<gene>
    <name evidence="2" type="ORF">DC363_13265</name>
</gene>